<sequence length="219" mass="24736">MKKHLPVLRNSSFFSGMSDDEILSVLHCVDARTVTRRNEEYIFHAGESISEMGLVLSGSVLVVQEDVWGRRNIMSRIEAGDIFAESYAATPGSVLNISAVACERCEILLLNVGRLLTVCPSACGHHSRLIRSLVTVLSRKVLQFNEKITHMSRRSTREKLLSYLSAESVKQGTRSFDIPYDRQQLADYLCVERSAMSAELSKLQREGLLRTNRNHFELF</sequence>
<dbReference type="CDD" id="cd00038">
    <property type="entry name" value="CAP_ED"/>
    <property type="match status" value="1"/>
</dbReference>
<keyword evidence="7" id="KW-1185">Reference proteome</keyword>
<dbReference type="Gene3D" id="2.60.120.10">
    <property type="entry name" value="Jelly Rolls"/>
    <property type="match status" value="1"/>
</dbReference>
<dbReference type="PROSITE" id="PS50042">
    <property type="entry name" value="CNMP_BINDING_3"/>
    <property type="match status" value="1"/>
</dbReference>
<evidence type="ECO:0000256" key="2">
    <source>
        <dbReference type="ARBA" id="ARBA00023125"/>
    </source>
</evidence>
<reference evidence="6 7" key="1">
    <citation type="submission" date="2021-10" db="EMBL/GenBank/DDBJ databases">
        <title>Anaerobic single-cell dispensing facilitates the cultivation of human gut bacteria.</title>
        <authorList>
            <person name="Afrizal A."/>
        </authorList>
    </citation>
    <scope>NUCLEOTIDE SEQUENCE [LARGE SCALE GENOMIC DNA]</scope>
    <source>
        <strain evidence="6 7">CLA-AA-H200</strain>
    </source>
</reference>
<accession>A0ABS8FTT0</accession>
<dbReference type="Pfam" id="PF13545">
    <property type="entry name" value="HTH_Crp_2"/>
    <property type="match status" value="1"/>
</dbReference>
<dbReference type="EMBL" id="JAJEQX010000004">
    <property type="protein sequence ID" value="MCC2253446.1"/>
    <property type="molecule type" value="Genomic_DNA"/>
</dbReference>
<dbReference type="PROSITE" id="PS51063">
    <property type="entry name" value="HTH_CRP_2"/>
    <property type="match status" value="1"/>
</dbReference>
<dbReference type="SMART" id="SM00100">
    <property type="entry name" value="cNMP"/>
    <property type="match status" value="1"/>
</dbReference>
<organism evidence="6 7">
    <name type="scientific">Ruminococcus turbiniformis</name>
    <dbReference type="NCBI Taxonomy" id="2881258"/>
    <lineage>
        <taxon>Bacteria</taxon>
        <taxon>Bacillati</taxon>
        <taxon>Bacillota</taxon>
        <taxon>Clostridia</taxon>
        <taxon>Eubacteriales</taxon>
        <taxon>Oscillospiraceae</taxon>
        <taxon>Ruminococcus</taxon>
    </lineage>
</organism>
<evidence type="ECO:0000256" key="1">
    <source>
        <dbReference type="ARBA" id="ARBA00023015"/>
    </source>
</evidence>
<dbReference type="InterPro" id="IPR018490">
    <property type="entry name" value="cNMP-bd_dom_sf"/>
</dbReference>
<feature type="domain" description="Cyclic nucleotide-binding" evidence="4">
    <location>
        <begin position="13"/>
        <end position="85"/>
    </location>
</feature>
<comment type="caution">
    <text evidence="6">The sequence shown here is derived from an EMBL/GenBank/DDBJ whole genome shotgun (WGS) entry which is preliminary data.</text>
</comment>
<evidence type="ECO:0000259" key="4">
    <source>
        <dbReference type="PROSITE" id="PS50042"/>
    </source>
</evidence>
<dbReference type="Pfam" id="PF00027">
    <property type="entry name" value="cNMP_binding"/>
    <property type="match status" value="1"/>
</dbReference>
<dbReference type="InterPro" id="IPR036390">
    <property type="entry name" value="WH_DNA-bd_sf"/>
</dbReference>
<dbReference type="SUPFAM" id="SSF46785">
    <property type="entry name" value="Winged helix' DNA-binding domain"/>
    <property type="match status" value="1"/>
</dbReference>
<dbReference type="PANTHER" id="PTHR24567:SF58">
    <property type="entry name" value="CYCLIC AMP-BINDING REGULATORY PROTEIN"/>
    <property type="match status" value="1"/>
</dbReference>
<gene>
    <name evidence="6" type="ORF">LKD70_03165</name>
</gene>
<evidence type="ECO:0000313" key="7">
    <source>
        <dbReference type="Proteomes" id="UP001198151"/>
    </source>
</evidence>
<dbReference type="InterPro" id="IPR014710">
    <property type="entry name" value="RmlC-like_jellyroll"/>
</dbReference>
<name>A0ABS8FTT0_9FIRM</name>
<keyword evidence="1" id="KW-0805">Transcription regulation</keyword>
<keyword evidence="2" id="KW-0238">DNA-binding</keyword>
<keyword evidence="3" id="KW-0804">Transcription</keyword>
<protein>
    <submittedName>
        <fullName evidence="6">Crp/Fnr family transcriptional regulator</fullName>
    </submittedName>
</protein>
<feature type="domain" description="HTH crp-type" evidence="5">
    <location>
        <begin position="154"/>
        <end position="219"/>
    </location>
</feature>
<evidence type="ECO:0000256" key="3">
    <source>
        <dbReference type="ARBA" id="ARBA00023163"/>
    </source>
</evidence>
<dbReference type="PANTHER" id="PTHR24567">
    <property type="entry name" value="CRP FAMILY TRANSCRIPTIONAL REGULATORY PROTEIN"/>
    <property type="match status" value="1"/>
</dbReference>
<dbReference type="Proteomes" id="UP001198151">
    <property type="component" value="Unassembled WGS sequence"/>
</dbReference>
<evidence type="ECO:0000313" key="6">
    <source>
        <dbReference type="EMBL" id="MCC2253446.1"/>
    </source>
</evidence>
<dbReference type="InterPro" id="IPR050397">
    <property type="entry name" value="Env_Response_Regulators"/>
</dbReference>
<dbReference type="InterPro" id="IPR012318">
    <property type="entry name" value="HTH_CRP"/>
</dbReference>
<dbReference type="SUPFAM" id="SSF51206">
    <property type="entry name" value="cAMP-binding domain-like"/>
    <property type="match status" value="1"/>
</dbReference>
<evidence type="ECO:0000259" key="5">
    <source>
        <dbReference type="PROSITE" id="PS51063"/>
    </source>
</evidence>
<dbReference type="InterPro" id="IPR000595">
    <property type="entry name" value="cNMP-bd_dom"/>
</dbReference>
<proteinExistence type="predicted"/>